<evidence type="ECO:0000256" key="1">
    <source>
        <dbReference type="SAM" id="MobiDB-lite"/>
    </source>
</evidence>
<comment type="caution">
    <text evidence="2">The sequence shown here is derived from an EMBL/GenBank/DDBJ whole genome shotgun (WGS) entry which is preliminary data.</text>
</comment>
<dbReference type="EMBL" id="BMAC01000449">
    <property type="protein sequence ID" value="GFP96638.1"/>
    <property type="molecule type" value="Genomic_DNA"/>
</dbReference>
<sequence length="138" mass="15891">MPKIRDDPPRTGESNNPRRCCRPVTKKDPKNSTSQNLATVLHRHVRLAVFIINGCRHSPEIRTFLRATSRRGVGILNTGSSMAAEIVRPIGRRLRWCLIQTVTSIIHRHRSFLHRSSCAAKFAEIDAHPLSVRWRRRR</sequence>
<organism evidence="2 3">
    <name type="scientific">Phtheirospermum japonicum</name>
    <dbReference type="NCBI Taxonomy" id="374723"/>
    <lineage>
        <taxon>Eukaryota</taxon>
        <taxon>Viridiplantae</taxon>
        <taxon>Streptophyta</taxon>
        <taxon>Embryophyta</taxon>
        <taxon>Tracheophyta</taxon>
        <taxon>Spermatophyta</taxon>
        <taxon>Magnoliopsida</taxon>
        <taxon>eudicotyledons</taxon>
        <taxon>Gunneridae</taxon>
        <taxon>Pentapetalae</taxon>
        <taxon>asterids</taxon>
        <taxon>lamiids</taxon>
        <taxon>Lamiales</taxon>
        <taxon>Orobanchaceae</taxon>
        <taxon>Orobanchaceae incertae sedis</taxon>
        <taxon>Phtheirospermum</taxon>
    </lineage>
</organism>
<proteinExistence type="predicted"/>
<dbReference type="Proteomes" id="UP000653305">
    <property type="component" value="Unassembled WGS sequence"/>
</dbReference>
<feature type="region of interest" description="Disordered" evidence="1">
    <location>
        <begin position="1"/>
        <end position="34"/>
    </location>
</feature>
<accession>A0A830CHN1</accession>
<keyword evidence="3" id="KW-1185">Reference proteome</keyword>
<evidence type="ECO:0000313" key="2">
    <source>
        <dbReference type="EMBL" id="GFP96638.1"/>
    </source>
</evidence>
<reference evidence="2" key="1">
    <citation type="submission" date="2020-07" db="EMBL/GenBank/DDBJ databases">
        <title>Ethylene signaling mediates host invasion by parasitic plants.</title>
        <authorList>
            <person name="Yoshida S."/>
        </authorList>
    </citation>
    <scope>NUCLEOTIDE SEQUENCE</scope>
    <source>
        <strain evidence="2">Okayama</strain>
    </source>
</reference>
<gene>
    <name evidence="2" type="ORF">PHJA_001807900</name>
</gene>
<name>A0A830CHN1_9LAMI</name>
<dbReference type="AlphaFoldDB" id="A0A830CHN1"/>
<feature type="compositionally biased region" description="Basic and acidic residues" evidence="1">
    <location>
        <begin position="1"/>
        <end position="10"/>
    </location>
</feature>
<evidence type="ECO:0000313" key="3">
    <source>
        <dbReference type="Proteomes" id="UP000653305"/>
    </source>
</evidence>
<protein>
    <submittedName>
        <fullName evidence="2">Uncharacterized protein</fullName>
    </submittedName>
</protein>